<sequence>MDEYSWQFLRQLVEEGNFVLTITLQEGYKKPSVSASLIYLKAYTMIKTEGSSEDYYGCIICWFLGVKAVHKELFFYLKEKTKGDTQLLQEVLLSPAVTNFTTLVPFKNLGEDVEKNYYVLEFSGTDDRNSDDILACDKKPGVDFRKMQIPSDVDDVVKDSFNYLTLQDRLLLKRAAILGLVFDQHVLEVVSYGLTSGQVSQTINNLLLKHIFTFACTSGVLLEKLPARDPFKHLECYNVCFCSKVAAKSVFRNSQVPHTHVGPYDLLRFRTKTFRLCILSYMTKEQYKNMRLEVLNELEMNGLYCITCRIKRSESVQMEMSMGDMRCAPLQMDLKQCACLEKRPVAYQRLATIHLAHGNQIQSTYYTKKRAQASNDIGYPIEASAMHSNLKYHDENYCFPNGSAVICHYFACILASSLPHRFHRAPAWPRIYCSLQPIPSQAQFMDEFVQALIYASHAESLLPAGPTDSSKETFGDDESFFDILVLKASILRTKANAAFILGNYYYAAFYIQQALLVRHGYDIFTWNLQPKKNLRTLLKDIHFFKPSRLPPPLAFYLEHISSVSNLTFMSNLEGRNKISRKDPSIHDFIVFVSAVKETKRKFKKLESNLIGICHQRLQKYDVTLNPLDIRYISAAYITVINMNVKKGTFVQS</sequence>
<comment type="caution">
    <text evidence="1">The sequence shown here is derived from an EMBL/GenBank/DDBJ whole genome shotgun (WGS) entry which is preliminary data.</text>
</comment>
<evidence type="ECO:0000313" key="2">
    <source>
        <dbReference type="Proteomes" id="UP001054945"/>
    </source>
</evidence>
<dbReference type="Proteomes" id="UP001054945">
    <property type="component" value="Unassembled WGS sequence"/>
</dbReference>
<keyword evidence="2" id="KW-1185">Reference proteome</keyword>
<proteinExistence type="predicted"/>
<gene>
    <name evidence="1" type="primary">AVEN_137056_1</name>
    <name evidence="1" type="ORF">CEXT_586661</name>
</gene>
<name>A0AAV4SXP4_CAEEX</name>
<evidence type="ECO:0000313" key="1">
    <source>
        <dbReference type="EMBL" id="GIY39178.1"/>
    </source>
</evidence>
<protein>
    <submittedName>
        <fullName evidence="1">Uncharacterized protein</fullName>
    </submittedName>
</protein>
<organism evidence="1 2">
    <name type="scientific">Caerostris extrusa</name>
    <name type="common">Bark spider</name>
    <name type="synonym">Caerostris bankana</name>
    <dbReference type="NCBI Taxonomy" id="172846"/>
    <lineage>
        <taxon>Eukaryota</taxon>
        <taxon>Metazoa</taxon>
        <taxon>Ecdysozoa</taxon>
        <taxon>Arthropoda</taxon>
        <taxon>Chelicerata</taxon>
        <taxon>Arachnida</taxon>
        <taxon>Araneae</taxon>
        <taxon>Araneomorphae</taxon>
        <taxon>Entelegynae</taxon>
        <taxon>Araneoidea</taxon>
        <taxon>Araneidae</taxon>
        <taxon>Caerostris</taxon>
    </lineage>
</organism>
<accession>A0AAV4SXP4</accession>
<dbReference type="EMBL" id="BPLR01010417">
    <property type="protein sequence ID" value="GIY39178.1"/>
    <property type="molecule type" value="Genomic_DNA"/>
</dbReference>
<dbReference type="AlphaFoldDB" id="A0AAV4SXP4"/>
<reference evidence="1 2" key="1">
    <citation type="submission" date="2021-06" db="EMBL/GenBank/DDBJ databases">
        <title>Caerostris extrusa draft genome.</title>
        <authorList>
            <person name="Kono N."/>
            <person name="Arakawa K."/>
        </authorList>
    </citation>
    <scope>NUCLEOTIDE SEQUENCE [LARGE SCALE GENOMIC DNA]</scope>
</reference>